<dbReference type="InterPro" id="IPR052016">
    <property type="entry name" value="Bact_Sigma-Reg"/>
</dbReference>
<dbReference type="InterPro" id="IPR029016">
    <property type="entry name" value="GAF-like_dom_sf"/>
</dbReference>
<dbReference type="SUPFAM" id="SSF55781">
    <property type="entry name" value="GAF domain-like"/>
    <property type="match status" value="3"/>
</dbReference>
<evidence type="ECO:0000256" key="1">
    <source>
        <dbReference type="ARBA" id="ARBA00022801"/>
    </source>
</evidence>
<keyword evidence="1" id="KW-0378">Hydrolase</keyword>
<organism evidence="3 4">
    <name type="scientific">Candidatus Magnetobacterium casense</name>
    <dbReference type="NCBI Taxonomy" id="1455061"/>
    <lineage>
        <taxon>Bacteria</taxon>
        <taxon>Pseudomonadati</taxon>
        <taxon>Nitrospirota</taxon>
        <taxon>Thermodesulfovibrionia</taxon>
        <taxon>Thermodesulfovibrionales</taxon>
        <taxon>Candidatus Magnetobacteriaceae</taxon>
        <taxon>Candidatus Magnetobacterium</taxon>
    </lineage>
</organism>
<accession>A0ABS6RZ43</accession>
<dbReference type="InterPro" id="IPR003018">
    <property type="entry name" value="GAF"/>
</dbReference>
<comment type="caution">
    <text evidence="3">The sequence shown here is derived from an EMBL/GenBank/DDBJ whole genome shotgun (WGS) entry which is preliminary data.</text>
</comment>
<feature type="domain" description="GAF" evidence="2">
    <location>
        <begin position="429"/>
        <end position="574"/>
    </location>
</feature>
<name>A0ABS6RZ43_9BACT</name>
<protein>
    <submittedName>
        <fullName evidence="3">GAF domain-containing protein</fullName>
    </submittedName>
</protein>
<dbReference type="Pfam" id="PF13185">
    <property type="entry name" value="GAF_2"/>
    <property type="match status" value="2"/>
</dbReference>
<keyword evidence="4" id="KW-1185">Reference proteome</keyword>
<dbReference type="RefSeq" id="WP_218252253.1">
    <property type="nucleotide sequence ID" value="NZ_JABXWD010000129.1"/>
</dbReference>
<feature type="domain" description="GAF" evidence="2">
    <location>
        <begin position="239"/>
        <end position="408"/>
    </location>
</feature>
<dbReference type="EMBL" id="JABXWD010000129">
    <property type="protein sequence ID" value="MBV6341620.1"/>
    <property type="molecule type" value="Genomic_DNA"/>
</dbReference>
<proteinExistence type="predicted"/>
<evidence type="ECO:0000313" key="3">
    <source>
        <dbReference type="EMBL" id="MBV6341620.1"/>
    </source>
</evidence>
<dbReference type="Proteomes" id="UP001196980">
    <property type="component" value="Unassembled WGS sequence"/>
</dbReference>
<dbReference type="Pfam" id="PF01590">
    <property type="entry name" value="GAF"/>
    <property type="match status" value="1"/>
</dbReference>
<dbReference type="Gene3D" id="3.30.450.40">
    <property type="match status" value="4"/>
</dbReference>
<dbReference type="SMART" id="SM00065">
    <property type="entry name" value="GAF"/>
    <property type="match status" value="3"/>
</dbReference>
<evidence type="ECO:0000259" key="2">
    <source>
        <dbReference type="SMART" id="SM00065"/>
    </source>
</evidence>
<sequence>MDNTKLNMVCGWCKKIKADDVKWQTVEEFLASAGLGDSTHGMCPDCSEKIFQKRVYLESYQNICKVISSSLSLDEVLNLIVTNVVKVMNVKACLLRLINKKSRTLDVAAHFGLSDEYVNKGSVGIDKSVEDALSGKSVSVYDITLDAHSKYHKVAVQEGIRSIVSIPLKFKDEIIGVLRMYISEPRDYTEEDLKFVSAIAEQAAIAIMNAKAFETIVSQEKRYLSLFQEISRTVSSSLNLGEVLDMIVRKIPEAMQVKAATIKLVDDKSKKIKMAASFGLSDNFLAKDPVTEGINISEALSHIYQQTSSLPFLKEKDMHLLDGLSYIPETIYDATTDPRILNRKDMIDEGIKSILTVPIIVRHKLIGVLKLFSGWYRNFTQQEIDFSASLAAQCGIAIENARMYEQRYVELTYLKTLQETTKLLSKTTDFHEVLQLIVRKLPEIMHTKAATIRLINPDTRQLELMASSGLSRDYLDRGSVAFEASVQLALSGKPVAIYDATNDQRIIYNKEAAKEGIKSILVVPMMLYDEIIGVLRLLTEQHRAFTQDEIDFAMALAEEAAVAIEKTRFHNKAAAMR</sequence>
<gene>
    <name evidence="3" type="ORF">HWQ67_08480</name>
</gene>
<dbReference type="PANTHER" id="PTHR43156:SF2">
    <property type="entry name" value="STAGE II SPORULATION PROTEIN E"/>
    <property type="match status" value="1"/>
</dbReference>
<dbReference type="PANTHER" id="PTHR43156">
    <property type="entry name" value="STAGE II SPORULATION PROTEIN E-RELATED"/>
    <property type="match status" value="1"/>
</dbReference>
<evidence type="ECO:0000313" key="4">
    <source>
        <dbReference type="Proteomes" id="UP001196980"/>
    </source>
</evidence>
<reference evidence="3 4" key="1">
    <citation type="journal article" date="2020" name="J Geophys Res Biogeosci">
        <title>Magnetotaxis as an Adaptation to Enable Bacterial Shuttling of Microbial Sulfur and Sulfur Cycling Across Aquatic Oxic#Anoxic Interfaces.</title>
        <authorList>
            <person name="Li J."/>
            <person name="Liu P."/>
            <person name="Wang J."/>
            <person name="Roberts A.P."/>
            <person name="Pan Y."/>
        </authorList>
    </citation>
    <scope>NUCLEOTIDE SEQUENCE [LARGE SCALE GENOMIC DNA]</scope>
    <source>
        <strain evidence="3 4">MYR-1_YQ</strain>
    </source>
</reference>
<feature type="domain" description="GAF" evidence="2">
    <location>
        <begin position="72"/>
        <end position="217"/>
    </location>
</feature>